<keyword evidence="2" id="KW-0472">Membrane</keyword>
<dbReference type="InterPro" id="IPR011990">
    <property type="entry name" value="TPR-like_helical_dom_sf"/>
</dbReference>
<feature type="coiled-coil region" evidence="1">
    <location>
        <begin position="158"/>
        <end position="193"/>
    </location>
</feature>
<keyword evidence="2" id="KW-0812">Transmembrane</keyword>
<keyword evidence="4" id="KW-0614">Plasmid</keyword>
<proteinExistence type="predicted"/>
<dbReference type="HOGENOM" id="CLU_1003797_0_0_9"/>
<organism evidence="4 5">
    <name type="scientific">Peptoclostridium acidaminophilum DSM 3953</name>
    <dbReference type="NCBI Taxonomy" id="1286171"/>
    <lineage>
        <taxon>Bacteria</taxon>
        <taxon>Bacillati</taxon>
        <taxon>Bacillota</taxon>
        <taxon>Clostridia</taxon>
        <taxon>Peptostreptococcales</taxon>
        <taxon>Peptoclostridiaceae</taxon>
        <taxon>Peptoclostridium</taxon>
    </lineage>
</organism>
<dbReference type="Pfam" id="PF08239">
    <property type="entry name" value="SH3_3"/>
    <property type="match status" value="1"/>
</dbReference>
<evidence type="ECO:0000259" key="3">
    <source>
        <dbReference type="PROSITE" id="PS51781"/>
    </source>
</evidence>
<dbReference type="eggNOG" id="ENOG50335XQ">
    <property type="taxonomic scope" value="Bacteria"/>
</dbReference>
<dbReference type="RefSeq" id="WP_025436447.1">
    <property type="nucleotide sequence ID" value="NZ_CP007453.1"/>
</dbReference>
<evidence type="ECO:0000313" key="5">
    <source>
        <dbReference type="Proteomes" id="UP000019591"/>
    </source>
</evidence>
<dbReference type="EMBL" id="CP007453">
    <property type="protein sequence ID" value="AHM57530.1"/>
    <property type="molecule type" value="Genomic_DNA"/>
</dbReference>
<gene>
    <name evidence="4" type="ORF">EAL2_808p00230</name>
</gene>
<dbReference type="PATRIC" id="fig|1286171.3.peg.2200"/>
<dbReference type="AlphaFoldDB" id="W8T9D1"/>
<dbReference type="OrthoDB" id="1749150at2"/>
<feature type="domain" description="SH3b" evidence="3">
    <location>
        <begin position="205"/>
        <end position="275"/>
    </location>
</feature>
<keyword evidence="5" id="KW-1185">Reference proteome</keyword>
<dbReference type="PROSITE" id="PS51781">
    <property type="entry name" value="SH3B"/>
    <property type="match status" value="1"/>
</dbReference>
<evidence type="ECO:0000256" key="1">
    <source>
        <dbReference type="SAM" id="Coils"/>
    </source>
</evidence>
<evidence type="ECO:0000256" key="2">
    <source>
        <dbReference type="SAM" id="Phobius"/>
    </source>
</evidence>
<reference evidence="4 5" key="1">
    <citation type="journal article" date="2014" name="Genome Announc.">
        <title>Complete Genome Sequence of Amino Acid-Utilizing Eubacterium acidaminophilum al-2 (DSM 3953).</title>
        <authorList>
            <person name="Poehlein A."/>
            <person name="Andreesen J.R."/>
            <person name="Daniel R."/>
        </authorList>
    </citation>
    <scope>NUCLEOTIDE SEQUENCE [LARGE SCALE GENOMIC DNA]</scope>
    <source>
        <strain evidence="4 5">DSM 3953</strain>
        <plasmid evidence="5">Plasmid EAL2_808p</plasmid>
    </source>
</reference>
<name>W8T9D1_PEPAC</name>
<dbReference type="Proteomes" id="UP000019591">
    <property type="component" value="Plasmid EAL2_808p"/>
</dbReference>
<geneLocation type="plasmid" evidence="4 5">
    <name>EAL2_808p</name>
</geneLocation>
<dbReference type="SUPFAM" id="SSF48452">
    <property type="entry name" value="TPR-like"/>
    <property type="match status" value="1"/>
</dbReference>
<protein>
    <recommendedName>
        <fullName evidence="3">SH3b domain-containing protein</fullName>
    </recommendedName>
</protein>
<accession>W8T9D1</accession>
<keyword evidence="2" id="KW-1133">Transmembrane helix</keyword>
<dbReference type="KEGG" id="eac:EAL2_808p00230"/>
<keyword evidence="1" id="KW-0175">Coiled coil</keyword>
<feature type="transmembrane region" description="Helical" evidence="2">
    <location>
        <begin position="6"/>
        <end position="27"/>
    </location>
</feature>
<dbReference type="Gene3D" id="2.30.30.40">
    <property type="entry name" value="SH3 Domains"/>
    <property type="match status" value="1"/>
</dbReference>
<dbReference type="InterPro" id="IPR003646">
    <property type="entry name" value="SH3-like_bac-type"/>
</dbReference>
<evidence type="ECO:0000313" key="4">
    <source>
        <dbReference type="EMBL" id="AHM57530.1"/>
    </source>
</evidence>
<sequence>MDKKKIAIIAVVSFVVLIVGVFGFGVIQRMKTVEQANALVSMEKYKDGIAMYEKLLSKNYDKAVADRRDRAIELMESKANYEKALEFCEKEDYKKAIACFLKVSKNDKKRYSETSEQMNAIEEQIIAQIKDEFEYGDDVYAMDMLNDYLKAVPNSTAAKNLKDDLRFAKEEEKAKQEQEFAEAERQAAEEEKASEASYTAYNVSGTYQTIIAKNANLRVAPKLDAAVITTVPQGSECYVYETKIETAERIWCQVEYMDDYGEYYVGWVSYNTMNYKY</sequence>